<dbReference type="GO" id="GO:0009435">
    <property type="term" value="P:NAD+ biosynthetic process"/>
    <property type="evidence" value="ECO:0007669"/>
    <property type="project" value="UniProtKB-UniRule"/>
</dbReference>
<dbReference type="NCBIfam" id="TIGR00125">
    <property type="entry name" value="cyt_tran_rel"/>
    <property type="match status" value="1"/>
</dbReference>
<dbReference type="Proteomes" id="UP000199516">
    <property type="component" value="Unassembled WGS sequence"/>
</dbReference>
<evidence type="ECO:0000256" key="7">
    <source>
        <dbReference type="ARBA" id="ARBA00022840"/>
    </source>
</evidence>
<evidence type="ECO:0000256" key="3">
    <source>
        <dbReference type="ARBA" id="ARBA00022642"/>
    </source>
</evidence>
<evidence type="ECO:0000256" key="4">
    <source>
        <dbReference type="ARBA" id="ARBA00022679"/>
    </source>
</evidence>
<comment type="similarity">
    <text evidence="10">Belongs to the NadD family.</text>
</comment>
<dbReference type="GO" id="GO:0004515">
    <property type="term" value="F:nicotinate-nucleotide adenylyltransferase activity"/>
    <property type="evidence" value="ECO:0007669"/>
    <property type="project" value="UniProtKB-UniRule"/>
</dbReference>
<dbReference type="GO" id="GO:0005524">
    <property type="term" value="F:ATP binding"/>
    <property type="evidence" value="ECO:0007669"/>
    <property type="project" value="UniProtKB-KW"/>
</dbReference>
<dbReference type="PANTHER" id="PTHR39321">
    <property type="entry name" value="NICOTINATE-NUCLEOTIDE ADENYLYLTRANSFERASE-RELATED"/>
    <property type="match status" value="1"/>
</dbReference>
<keyword evidence="8 10" id="KW-0520">NAD</keyword>
<comment type="pathway">
    <text evidence="2 10">Cofactor biosynthesis; NAD(+) biosynthesis; deamido-NAD(+) from nicotinate D-ribonucleotide: step 1/1.</text>
</comment>
<comment type="function">
    <text evidence="1 10">Catalyzes the reversible adenylation of nicotinate mononucleotide (NaMN) to nicotinic acid adenine dinucleotide (NaAD).</text>
</comment>
<dbReference type="RefSeq" id="WP_091656084.1">
    <property type="nucleotide sequence ID" value="NZ_FONT01000001.1"/>
</dbReference>
<dbReference type="InterPro" id="IPR004821">
    <property type="entry name" value="Cyt_trans-like"/>
</dbReference>
<evidence type="ECO:0000256" key="5">
    <source>
        <dbReference type="ARBA" id="ARBA00022695"/>
    </source>
</evidence>
<protein>
    <recommendedName>
        <fullName evidence="10">Probable nicotinate-nucleotide adenylyltransferase</fullName>
        <ecNumber evidence="10">2.7.7.18</ecNumber>
    </recommendedName>
    <alternativeName>
        <fullName evidence="10">Deamido-NAD(+) diphosphorylase</fullName>
    </alternativeName>
    <alternativeName>
        <fullName evidence="10">Deamido-NAD(+) pyrophosphorylase</fullName>
    </alternativeName>
    <alternativeName>
        <fullName evidence="10">Nicotinate mononucleotide adenylyltransferase</fullName>
        <shortName evidence="10">NaMN adenylyltransferase</shortName>
    </alternativeName>
</protein>
<dbReference type="HAMAP" id="MF_00244">
    <property type="entry name" value="NaMN_adenylyltr"/>
    <property type="match status" value="1"/>
</dbReference>
<evidence type="ECO:0000256" key="10">
    <source>
        <dbReference type="HAMAP-Rule" id="MF_00244"/>
    </source>
</evidence>
<evidence type="ECO:0000256" key="2">
    <source>
        <dbReference type="ARBA" id="ARBA00005019"/>
    </source>
</evidence>
<evidence type="ECO:0000256" key="9">
    <source>
        <dbReference type="ARBA" id="ARBA00048721"/>
    </source>
</evidence>
<dbReference type="Pfam" id="PF01467">
    <property type="entry name" value="CTP_transf_like"/>
    <property type="match status" value="1"/>
</dbReference>
<dbReference type="CDD" id="cd02165">
    <property type="entry name" value="NMNAT"/>
    <property type="match status" value="1"/>
</dbReference>
<dbReference type="NCBIfam" id="NF000840">
    <property type="entry name" value="PRK00071.1-3"/>
    <property type="match status" value="1"/>
</dbReference>
<dbReference type="STRING" id="930128.SAMN05192532_101113"/>
<dbReference type="InterPro" id="IPR014729">
    <property type="entry name" value="Rossmann-like_a/b/a_fold"/>
</dbReference>
<dbReference type="Gene3D" id="3.40.50.620">
    <property type="entry name" value="HUPs"/>
    <property type="match status" value="1"/>
</dbReference>
<evidence type="ECO:0000259" key="11">
    <source>
        <dbReference type="Pfam" id="PF01467"/>
    </source>
</evidence>
<evidence type="ECO:0000256" key="6">
    <source>
        <dbReference type="ARBA" id="ARBA00022741"/>
    </source>
</evidence>
<dbReference type="PANTHER" id="PTHR39321:SF3">
    <property type="entry name" value="PHOSPHOPANTETHEINE ADENYLYLTRANSFERASE"/>
    <property type="match status" value="1"/>
</dbReference>
<dbReference type="NCBIfam" id="NF000841">
    <property type="entry name" value="PRK00071.1-4"/>
    <property type="match status" value="1"/>
</dbReference>
<feature type="domain" description="Cytidyltransferase-like" evidence="11">
    <location>
        <begin position="7"/>
        <end position="164"/>
    </location>
</feature>
<evidence type="ECO:0000313" key="13">
    <source>
        <dbReference type="Proteomes" id="UP000199516"/>
    </source>
</evidence>
<evidence type="ECO:0000313" key="12">
    <source>
        <dbReference type="EMBL" id="SFE28341.1"/>
    </source>
</evidence>
<comment type="catalytic activity">
    <reaction evidence="9 10">
        <text>nicotinate beta-D-ribonucleotide + ATP + H(+) = deamido-NAD(+) + diphosphate</text>
        <dbReference type="Rhea" id="RHEA:22860"/>
        <dbReference type="ChEBI" id="CHEBI:15378"/>
        <dbReference type="ChEBI" id="CHEBI:30616"/>
        <dbReference type="ChEBI" id="CHEBI:33019"/>
        <dbReference type="ChEBI" id="CHEBI:57502"/>
        <dbReference type="ChEBI" id="CHEBI:58437"/>
        <dbReference type="EC" id="2.7.7.18"/>
    </reaction>
</comment>
<gene>
    <name evidence="10" type="primary">nadD</name>
    <name evidence="12" type="ORF">SAMN05192532_101113</name>
</gene>
<dbReference type="EC" id="2.7.7.18" evidence="10"/>
<dbReference type="EMBL" id="FONT01000001">
    <property type="protein sequence ID" value="SFE28341.1"/>
    <property type="molecule type" value="Genomic_DNA"/>
</dbReference>
<name>A0A1I1Z9A6_9BACI</name>
<reference evidence="12 13" key="1">
    <citation type="submission" date="2016-10" db="EMBL/GenBank/DDBJ databases">
        <authorList>
            <person name="de Groot N.N."/>
        </authorList>
    </citation>
    <scope>NUCLEOTIDE SEQUENCE [LARGE SCALE GENOMIC DNA]</scope>
    <source>
        <strain evidence="12 13">DSM 23995</strain>
    </source>
</reference>
<keyword evidence="4 10" id="KW-0808">Transferase</keyword>
<keyword evidence="3 10" id="KW-0662">Pyridine nucleotide biosynthesis</keyword>
<dbReference type="OrthoDB" id="5295945at2"/>
<accession>A0A1I1Z9A6</accession>
<dbReference type="InterPro" id="IPR005248">
    <property type="entry name" value="NadD/NMNAT"/>
</dbReference>
<dbReference type="UniPathway" id="UPA00253">
    <property type="reaction ID" value="UER00332"/>
</dbReference>
<keyword evidence="13" id="KW-1185">Reference proteome</keyword>
<evidence type="ECO:0000256" key="1">
    <source>
        <dbReference type="ARBA" id="ARBA00002324"/>
    </source>
</evidence>
<dbReference type="AlphaFoldDB" id="A0A1I1Z9A6"/>
<evidence type="ECO:0000256" key="8">
    <source>
        <dbReference type="ARBA" id="ARBA00023027"/>
    </source>
</evidence>
<keyword evidence="5 10" id="KW-0548">Nucleotidyltransferase</keyword>
<dbReference type="SUPFAM" id="SSF52374">
    <property type="entry name" value="Nucleotidylyl transferase"/>
    <property type="match status" value="1"/>
</dbReference>
<keyword evidence="7 10" id="KW-0067">ATP-binding</keyword>
<organism evidence="12 13">
    <name type="scientific">Alteribacillus iranensis</name>
    <dbReference type="NCBI Taxonomy" id="930128"/>
    <lineage>
        <taxon>Bacteria</taxon>
        <taxon>Bacillati</taxon>
        <taxon>Bacillota</taxon>
        <taxon>Bacilli</taxon>
        <taxon>Bacillales</taxon>
        <taxon>Bacillaceae</taxon>
        <taxon>Alteribacillus</taxon>
    </lineage>
</organism>
<keyword evidence="6 10" id="KW-0547">Nucleotide-binding</keyword>
<sequence length="197" mass="22777">MTEKIGLMGGTFDPPHVAHLLIAQETLSSLGLDEIWFIPANIPPHKTRNHLTTSEDRLQMTQRAVNSNTKFHVCDIEFDRSGPSYTIDTVKELKRRHPADYYFIIGGDMAEQLHTWKDISTLNTLVTFVVAERPGYYAGKCEIEGIEHIKVPQLDISSTLIRERCRKGENIRYFVPEDVRDWIRERELYGYRPKNST</sequence>
<proteinExistence type="inferred from homology"/>
<dbReference type="NCBIfam" id="TIGR00482">
    <property type="entry name" value="nicotinate (nicotinamide) nucleotide adenylyltransferase"/>
    <property type="match status" value="1"/>
</dbReference>